<evidence type="ECO:0000313" key="9">
    <source>
        <dbReference type="EMBL" id="PIR74039.1"/>
    </source>
</evidence>
<dbReference type="SUPFAM" id="SSF53335">
    <property type="entry name" value="S-adenosyl-L-methionine-dependent methyltransferases"/>
    <property type="match status" value="1"/>
</dbReference>
<dbReference type="InterPro" id="IPR049560">
    <property type="entry name" value="MeTrfase_RsmB-F_NOP2_cat"/>
</dbReference>
<protein>
    <recommendedName>
        <fullName evidence="8">SAM-dependent MTase RsmB/NOP-type domain-containing protein</fullName>
    </recommendedName>
</protein>
<dbReference type="CDD" id="cd02440">
    <property type="entry name" value="AdoMet_MTases"/>
    <property type="match status" value="1"/>
</dbReference>
<evidence type="ECO:0000256" key="5">
    <source>
        <dbReference type="ARBA" id="ARBA00022691"/>
    </source>
</evidence>
<accession>A0A2H0TPH9</accession>
<dbReference type="GO" id="GO:0001510">
    <property type="term" value="P:RNA methylation"/>
    <property type="evidence" value="ECO:0007669"/>
    <property type="project" value="InterPro"/>
</dbReference>
<name>A0A2H0TPH9_9BACT</name>
<evidence type="ECO:0000256" key="6">
    <source>
        <dbReference type="ARBA" id="ARBA00022884"/>
    </source>
</evidence>
<dbReference type="PANTHER" id="PTHR22807:SF61">
    <property type="entry name" value="NOL1_NOP2_SUN FAMILY PROTEIN _ ANTITERMINATION NUSB DOMAIN-CONTAINING PROTEIN"/>
    <property type="match status" value="1"/>
</dbReference>
<keyword evidence="6 7" id="KW-0694">RNA-binding</keyword>
<evidence type="ECO:0000256" key="1">
    <source>
        <dbReference type="ARBA" id="ARBA00007494"/>
    </source>
</evidence>
<dbReference type="InterPro" id="IPR001678">
    <property type="entry name" value="MeTrfase_RsmB-F_NOP2_dom"/>
</dbReference>
<feature type="binding site" evidence="7">
    <location>
        <position position="149"/>
    </location>
    <ligand>
        <name>S-adenosyl-L-methionine</name>
        <dbReference type="ChEBI" id="CHEBI:59789"/>
    </ligand>
</feature>
<comment type="caution">
    <text evidence="9">The sequence shown here is derived from an EMBL/GenBank/DDBJ whole genome shotgun (WGS) entry which is preliminary data.</text>
</comment>
<dbReference type="Pfam" id="PF17125">
    <property type="entry name" value="Methyltr_RsmF_N"/>
    <property type="match status" value="1"/>
</dbReference>
<dbReference type="GO" id="GO:0006396">
    <property type="term" value="P:RNA processing"/>
    <property type="evidence" value="ECO:0007669"/>
    <property type="project" value="InterPro"/>
</dbReference>
<gene>
    <name evidence="9" type="ORF">COU35_04320</name>
</gene>
<organism evidence="9 10">
    <name type="scientific">Candidatus Magasanikbacteria bacterium CG10_big_fil_rev_8_21_14_0_10_47_10</name>
    <dbReference type="NCBI Taxonomy" id="1974652"/>
    <lineage>
        <taxon>Bacteria</taxon>
        <taxon>Candidatus Magasanikiibacteriota</taxon>
    </lineage>
</organism>
<feature type="domain" description="SAM-dependent MTase RsmB/NOP-type" evidence="8">
    <location>
        <begin position="33"/>
        <end position="327"/>
    </location>
</feature>
<dbReference type="InterPro" id="IPR029063">
    <property type="entry name" value="SAM-dependent_MTases_sf"/>
</dbReference>
<dbReference type="InterPro" id="IPR018314">
    <property type="entry name" value="RsmB/NOL1/NOP2-like_CS"/>
</dbReference>
<dbReference type="InterPro" id="IPR011023">
    <property type="entry name" value="Nop2p"/>
</dbReference>
<evidence type="ECO:0000256" key="7">
    <source>
        <dbReference type="PROSITE-ProRule" id="PRU01023"/>
    </source>
</evidence>
<evidence type="ECO:0000256" key="3">
    <source>
        <dbReference type="ARBA" id="ARBA00022603"/>
    </source>
</evidence>
<evidence type="ECO:0000259" key="8">
    <source>
        <dbReference type="PROSITE" id="PS51686"/>
    </source>
</evidence>
<dbReference type="Proteomes" id="UP000230154">
    <property type="component" value="Unassembled WGS sequence"/>
</dbReference>
<reference evidence="10" key="1">
    <citation type="submission" date="2017-09" db="EMBL/GenBank/DDBJ databases">
        <title>Depth-based differentiation of microbial function through sediment-hosted aquifers and enrichment of novel symbionts in the deep terrestrial subsurface.</title>
        <authorList>
            <person name="Probst A.J."/>
            <person name="Ladd B."/>
            <person name="Jarett J.K."/>
            <person name="Geller-Mcgrath D.E."/>
            <person name="Sieber C.M.K."/>
            <person name="Emerson J.B."/>
            <person name="Anantharaman K."/>
            <person name="Thomas B.C."/>
            <person name="Malmstrom R."/>
            <person name="Stieglmeier M."/>
            <person name="Klingl A."/>
            <person name="Woyke T."/>
            <person name="Ryan C.M."/>
            <person name="Banfield J.F."/>
        </authorList>
    </citation>
    <scope>NUCLEOTIDE SEQUENCE [LARGE SCALE GENOMIC DNA]</scope>
</reference>
<dbReference type="NCBIfam" id="TIGR00446">
    <property type="entry name" value="nop2p"/>
    <property type="match status" value="1"/>
</dbReference>
<evidence type="ECO:0000256" key="4">
    <source>
        <dbReference type="ARBA" id="ARBA00022679"/>
    </source>
</evidence>
<comment type="caution">
    <text evidence="7">Lacks conserved residue(s) required for the propagation of feature annotation.</text>
</comment>
<dbReference type="PROSITE" id="PS01153">
    <property type="entry name" value="NOL1_NOP2_SUN"/>
    <property type="match status" value="1"/>
</dbReference>
<dbReference type="Gene3D" id="3.30.70.1170">
    <property type="entry name" value="Sun protein, domain 3"/>
    <property type="match status" value="1"/>
</dbReference>
<dbReference type="PROSITE" id="PS51686">
    <property type="entry name" value="SAM_MT_RSMB_NOP"/>
    <property type="match status" value="1"/>
</dbReference>
<dbReference type="GO" id="GO:0008757">
    <property type="term" value="F:S-adenosylmethionine-dependent methyltransferase activity"/>
    <property type="evidence" value="ECO:0007669"/>
    <property type="project" value="InterPro"/>
</dbReference>
<dbReference type="PANTHER" id="PTHR22807">
    <property type="entry name" value="NOP2 YEAST -RELATED NOL1/NOP2/FMU SUN DOMAIN-CONTAINING"/>
    <property type="match status" value="1"/>
</dbReference>
<dbReference type="Pfam" id="PF01189">
    <property type="entry name" value="Methyltr_RsmB-F"/>
    <property type="match status" value="1"/>
</dbReference>
<feature type="active site" description="Nucleophile" evidence="7">
    <location>
        <position position="254"/>
    </location>
</feature>
<dbReference type="EMBL" id="PFCB01000030">
    <property type="protein sequence ID" value="PIR74039.1"/>
    <property type="molecule type" value="Genomic_DNA"/>
</dbReference>
<keyword evidence="3 7" id="KW-0489">Methyltransferase</keyword>
<dbReference type="GO" id="GO:0003723">
    <property type="term" value="F:RNA binding"/>
    <property type="evidence" value="ECO:0007669"/>
    <property type="project" value="UniProtKB-UniRule"/>
</dbReference>
<dbReference type="InterPro" id="IPR031341">
    <property type="entry name" value="Methyltr_RsmF_N"/>
</dbReference>
<dbReference type="GO" id="GO:0008173">
    <property type="term" value="F:RNA methyltransferase activity"/>
    <property type="evidence" value="ECO:0007669"/>
    <property type="project" value="InterPro"/>
</dbReference>
<feature type="binding site" evidence="7">
    <location>
        <position position="200"/>
    </location>
    <ligand>
        <name>S-adenosyl-L-methionine</name>
        <dbReference type="ChEBI" id="CHEBI:59789"/>
    </ligand>
</feature>
<dbReference type="PRINTS" id="PR02008">
    <property type="entry name" value="RCMTFAMILY"/>
</dbReference>
<evidence type="ECO:0000256" key="2">
    <source>
        <dbReference type="ARBA" id="ARBA00022490"/>
    </source>
</evidence>
<evidence type="ECO:0000313" key="10">
    <source>
        <dbReference type="Proteomes" id="UP000230154"/>
    </source>
</evidence>
<sequence>MAKKRKGKKLKKDLPEKFLERLTTIVGPSLFTEVRKTFVDKPTTFRVNTIKASRDDVKQILVRDGFKIQQVPWYLDAFILQNKSKRELTDHPLYVEGKLYCQSLASMVPPLVLDPKPGEKVLDLTAAPGSKTSQMAARMEQKGELVANELNKVRFFRLKHNMEGLGVIAEKDDWIFTLRMEDGSVLSLEYPEYFDKILVDAPCSGESRFIEGYPKTYGYWSEHKIKQVSYRQHKLIMAALSALKPGGTLVYSTCTIAPEENEARVSKIKERFGDSLEVVQPSLSGLKTISAVKEWKGKLYHPDVSKTLRILPTKEIEGFFVAQLKKK</sequence>
<proteinExistence type="inferred from homology"/>
<feature type="binding site" evidence="7">
    <location>
        <position position="182"/>
    </location>
    <ligand>
        <name>S-adenosyl-L-methionine</name>
        <dbReference type="ChEBI" id="CHEBI:59789"/>
    </ligand>
</feature>
<comment type="similarity">
    <text evidence="1 7">Belongs to the class I-like SAM-binding methyltransferase superfamily. RsmB/NOP family.</text>
</comment>
<dbReference type="Gene3D" id="3.40.50.150">
    <property type="entry name" value="Vaccinia Virus protein VP39"/>
    <property type="match status" value="1"/>
</dbReference>
<keyword evidence="5 7" id="KW-0949">S-adenosyl-L-methionine</keyword>
<keyword evidence="4 7" id="KW-0808">Transferase</keyword>
<keyword evidence="2" id="KW-0963">Cytoplasm</keyword>
<dbReference type="InterPro" id="IPR023267">
    <property type="entry name" value="RCMT"/>
</dbReference>
<dbReference type="AlphaFoldDB" id="A0A2H0TPH9"/>